<dbReference type="InterPro" id="IPR000073">
    <property type="entry name" value="AB_hydrolase_1"/>
</dbReference>
<evidence type="ECO:0000259" key="1">
    <source>
        <dbReference type="Pfam" id="PF00561"/>
    </source>
</evidence>
<dbReference type="GeneID" id="80518681"/>
<dbReference type="InterPro" id="IPR029058">
    <property type="entry name" value="AB_hydrolase_fold"/>
</dbReference>
<accession>A0A6N1NKU5</accession>
<dbReference type="SUPFAM" id="SSF53474">
    <property type="entry name" value="alpha/beta-Hydrolases"/>
    <property type="match status" value="1"/>
</dbReference>
<proteinExistence type="predicted"/>
<feature type="domain" description="AB hydrolase-1" evidence="1">
    <location>
        <begin position="74"/>
        <end position="162"/>
    </location>
</feature>
<dbReference type="KEGG" id="vg:80518681"/>
<name>A0A6N1NKU5_9VIRU</name>
<dbReference type="PANTHER" id="PTHR12277">
    <property type="entry name" value="ALPHA/BETA HYDROLASE DOMAIN-CONTAINING PROTEIN"/>
    <property type="match status" value="1"/>
</dbReference>
<dbReference type="GO" id="GO:0016787">
    <property type="term" value="F:hydrolase activity"/>
    <property type="evidence" value="ECO:0007669"/>
    <property type="project" value="UniProtKB-KW"/>
</dbReference>
<reference evidence="2" key="1">
    <citation type="submission" date="2017-01" db="EMBL/GenBank/DDBJ databases">
        <authorList>
            <person name="Assis F.L."/>
            <person name="Abrahao J.S."/>
            <person name="Silva L."/>
            <person name="Khalil J.B."/>
            <person name="Rodrigues R."/>
            <person name="Silva L.S."/>
            <person name="Arantes T."/>
            <person name="Boratto P."/>
            <person name="Andrade M."/>
            <person name="Kroon E.G."/>
            <person name="Ribeiro B."/>
            <person name="Bergier I."/>
            <person name="Seligmann H."/>
            <person name="Ghigo E."/>
            <person name="Colson P."/>
            <person name="Levasseur A."/>
            <person name="Raoult D."/>
            <person name="Scola B.L."/>
        </authorList>
    </citation>
    <scope>NUCLEOTIDE SEQUENCE</scope>
    <source>
        <strain evidence="2">Soda lake</strain>
    </source>
</reference>
<keyword evidence="2" id="KW-0378">Hydrolase</keyword>
<protein>
    <submittedName>
        <fullName evidence="2">Alpha/beta hydrolase family protein</fullName>
    </submittedName>
</protein>
<evidence type="ECO:0000313" key="2">
    <source>
        <dbReference type="EMBL" id="QKU35259.1"/>
    </source>
</evidence>
<dbReference type="Gene3D" id="3.40.50.1820">
    <property type="entry name" value="alpha/beta hydrolase"/>
    <property type="match status" value="2"/>
</dbReference>
<organism evidence="2">
    <name type="scientific">Tupanvirus soda lake</name>
    <dbReference type="NCBI Taxonomy" id="2126985"/>
    <lineage>
        <taxon>Viruses</taxon>
        <taxon>Varidnaviria</taxon>
        <taxon>Bamfordvirae</taxon>
        <taxon>Nucleocytoviricota</taxon>
        <taxon>Megaviricetes</taxon>
        <taxon>Imitervirales</taxon>
        <taxon>Mimiviridae</taxon>
        <taxon>Megamimivirinae</taxon>
        <taxon>Tupanvirus</taxon>
        <taxon>Tupanvirus salinum</taxon>
    </lineage>
</organism>
<reference evidence="2" key="2">
    <citation type="journal article" date="2018" name="Nat. Commun.">
        <title>Tailed giant Tupanvirus possesses the most complete translational apparatus of the known virosphere.</title>
        <authorList>
            <person name="Abrahao J."/>
            <person name="Silva L."/>
            <person name="Silva L.S."/>
            <person name="Khalil J.Y.B."/>
            <person name="Rodrigues R."/>
            <person name="Arantes T."/>
            <person name="Assis F."/>
            <person name="Boratto P."/>
            <person name="Andrade M."/>
            <person name="Kroon E.G."/>
            <person name="Ribeiro B."/>
            <person name="Bergier I."/>
            <person name="Seligmann H."/>
            <person name="Ghigo E."/>
            <person name="Colson P."/>
            <person name="Levasseur A."/>
            <person name="Kroemer G."/>
            <person name="Raoult D."/>
            <person name="La Scola B."/>
        </authorList>
    </citation>
    <scope>NUCLEOTIDE SEQUENCE [LARGE SCALE GENOMIC DNA]</scope>
    <source>
        <strain evidence="2">Soda lake</strain>
    </source>
</reference>
<dbReference type="PANTHER" id="PTHR12277:SF81">
    <property type="entry name" value="PROTEIN ABHD13"/>
    <property type="match status" value="1"/>
</dbReference>
<dbReference type="Pfam" id="PF00561">
    <property type="entry name" value="Abhydrolase_1"/>
    <property type="match status" value="1"/>
</dbReference>
<dbReference type="EMBL" id="KY523104">
    <property type="protein sequence ID" value="QKU35259.1"/>
    <property type="molecule type" value="Genomic_DNA"/>
</dbReference>
<dbReference type="RefSeq" id="YP_010781917.1">
    <property type="nucleotide sequence ID" value="NC_075039.1"/>
</dbReference>
<sequence length="265" mass="30331">MGLSLSSLTSPCSSIDDKIEEMIYFPPSRNTNEYHRILNTNRSKLLILTSKKGKKVSAVQIRPHHNTHPDKYIVFSHGNGCDIISMFDYCQCLSDSLNVGVILYDYIGYGVSEKERPTEEGCYESIDTVMNFLITNWQMDKKKIYLVGQSLGTGITVDYISKNDWETPVILISPYKSICRVVADTSCVTPVDKFKSQKKLKNVKCPIKIFHGNNDEVISISHGIEMYNSLKNKSLDPVWFEDTGHNNIIEKITKEHYMEVLYFEF</sequence>